<name>A0A6C0AU27_9ZZZZ</name>
<keyword evidence="1" id="KW-1133">Transmembrane helix</keyword>
<sequence>MPTIEGMSLMNKNELTDAINDFNQKYARYVLCNSSTENPDNTLNCRDEEMDKEYVLDAYETAKEKIKTLQDAPVKGDITLSASFKREFDEMVKEHKDLQKMRNDLAIMDTEVGENSSSKMNTMGEDFEEEYRYTMYVNMMLTVLGTTMLYYIFFKWNK</sequence>
<accession>A0A6C0AU27</accession>
<dbReference type="EMBL" id="MN738751">
    <property type="protein sequence ID" value="QHS83292.1"/>
    <property type="molecule type" value="Genomic_DNA"/>
</dbReference>
<reference evidence="2" key="1">
    <citation type="journal article" date="2020" name="Nature">
        <title>Giant virus diversity and host interactions through global metagenomics.</title>
        <authorList>
            <person name="Schulz F."/>
            <person name="Roux S."/>
            <person name="Paez-Espino D."/>
            <person name="Jungbluth S."/>
            <person name="Walsh D.A."/>
            <person name="Denef V.J."/>
            <person name="McMahon K.D."/>
            <person name="Konstantinidis K.T."/>
            <person name="Eloe-Fadrosh E.A."/>
            <person name="Kyrpides N.C."/>
            <person name="Woyke T."/>
        </authorList>
    </citation>
    <scope>NUCLEOTIDE SEQUENCE</scope>
    <source>
        <strain evidence="2">GVMAG-S-ERX555943-30</strain>
    </source>
</reference>
<protein>
    <submittedName>
        <fullName evidence="2">Uncharacterized protein</fullName>
    </submittedName>
</protein>
<keyword evidence="1" id="KW-0812">Transmembrane</keyword>
<evidence type="ECO:0000256" key="1">
    <source>
        <dbReference type="SAM" id="Phobius"/>
    </source>
</evidence>
<keyword evidence="1" id="KW-0472">Membrane</keyword>
<dbReference type="AlphaFoldDB" id="A0A6C0AU27"/>
<organism evidence="2">
    <name type="scientific">viral metagenome</name>
    <dbReference type="NCBI Taxonomy" id="1070528"/>
    <lineage>
        <taxon>unclassified sequences</taxon>
        <taxon>metagenomes</taxon>
        <taxon>organismal metagenomes</taxon>
    </lineage>
</organism>
<feature type="transmembrane region" description="Helical" evidence="1">
    <location>
        <begin position="133"/>
        <end position="153"/>
    </location>
</feature>
<evidence type="ECO:0000313" key="2">
    <source>
        <dbReference type="EMBL" id="QHS83292.1"/>
    </source>
</evidence>
<proteinExistence type="predicted"/>